<dbReference type="AlphaFoldDB" id="C7Z6T7"/>
<feature type="domain" description="DUF7580" evidence="5">
    <location>
        <begin position="2"/>
        <end position="208"/>
    </location>
</feature>
<keyword evidence="3" id="KW-0720">Serine protease</keyword>
<evidence type="ECO:0000256" key="3">
    <source>
        <dbReference type="ARBA" id="ARBA00022825"/>
    </source>
</evidence>
<dbReference type="PANTHER" id="PTHR35186:SF4">
    <property type="entry name" value="PRION-INHIBITION AND PROPAGATION HELO DOMAIN-CONTAINING PROTEIN"/>
    <property type="match status" value="1"/>
</dbReference>
<accession>C7Z6T7</accession>
<dbReference type="PANTHER" id="PTHR35186">
    <property type="entry name" value="ANK_REP_REGION DOMAIN-CONTAINING PROTEIN"/>
    <property type="match status" value="1"/>
</dbReference>
<dbReference type="GeneID" id="9668103"/>
<dbReference type="CDD" id="cd00306">
    <property type="entry name" value="Peptidases_S8_S53"/>
    <property type="match status" value="1"/>
</dbReference>
<dbReference type="Gene3D" id="3.40.50.200">
    <property type="entry name" value="Peptidase S8/S53 domain"/>
    <property type="match status" value="1"/>
</dbReference>
<dbReference type="InParanoid" id="C7Z6T7"/>
<proteinExistence type="predicted"/>
<dbReference type="EMBL" id="GG698910">
    <property type="protein sequence ID" value="EEU40755.1"/>
    <property type="molecule type" value="Genomic_DNA"/>
</dbReference>
<evidence type="ECO:0000256" key="1">
    <source>
        <dbReference type="ARBA" id="ARBA00022670"/>
    </source>
</evidence>
<organism evidence="6 7">
    <name type="scientific">Fusarium vanettenii (strain ATCC MYA-4622 / CBS 123669 / FGSC 9596 / NRRL 45880 / 77-13-4)</name>
    <name type="common">Fusarium solani subsp. pisi</name>
    <dbReference type="NCBI Taxonomy" id="660122"/>
    <lineage>
        <taxon>Eukaryota</taxon>
        <taxon>Fungi</taxon>
        <taxon>Dikarya</taxon>
        <taxon>Ascomycota</taxon>
        <taxon>Pezizomycotina</taxon>
        <taxon>Sordariomycetes</taxon>
        <taxon>Hypocreomycetidae</taxon>
        <taxon>Hypocreales</taxon>
        <taxon>Nectriaceae</taxon>
        <taxon>Fusarium</taxon>
        <taxon>Fusarium solani species complex</taxon>
        <taxon>Fusarium vanettenii</taxon>
    </lineage>
</organism>
<dbReference type="InterPro" id="IPR023827">
    <property type="entry name" value="Peptidase_S8_Asp-AS"/>
</dbReference>
<dbReference type="eggNOG" id="ENOG502T0MV">
    <property type="taxonomic scope" value="Eukaryota"/>
</dbReference>
<dbReference type="Proteomes" id="UP000005206">
    <property type="component" value="Chromosome 2"/>
</dbReference>
<dbReference type="Pfam" id="PF24476">
    <property type="entry name" value="DUF7580"/>
    <property type="match status" value="1"/>
</dbReference>
<evidence type="ECO:0000256" key="2">
    <source>
        <dbReference type="ARBA" id="ARBA00022801"/>
    </source>
</evidence>
<dbReference type="InterPro" id="IPR015500">
    <property type="entry name" value="Peptidase_S8_subtilisin-rel"/>
</dbReference>
<gene>
    <name evidence="6" type="ORF">NECHADRAFT_99144</name>
</gene>
<dbReference type="GO" id="GO:0004252">
    <property type="term" value="F:serine-type endopeptidase activity"/>
    <property type="evidence" value="ECO:0007669"/>
    <property type="project" value="InterPro"/>
</dbReference>
<dbReference type="InterPro" id="IPR036852">
    <property type="entry name" value="Peptidase_S8/S53_dom_sf"/>
</dbReference>
<keyword evidence="1" id="KW-0645">Protease</keyword>
<dbReference type="OMA" id="MRRMFER"/>
<evidence type="ECO:0000259" key="4">
    <source>
        <dbReference type="Pfam" id="PF00082"/>
    </source>
</evidence>
<evidence type="ECO:0000313" key="6">
    <source>
        <dbReference type="EMBL" id="EEU40755.1"/>
    </source>
</evidence>
<dbReference type="PROSITE" id="PS00136">
    <property type="entry name" value="SUBTILASE_ASP"/>
    <property type="match status" value="1"/>
</dbReference>
<dbReference type="VEuPathDB" id="FungiDB:NECHADRAFT_99144"/>
<dbReference type="RefSeq" id="XP_003046468.1">
    <property type="nucleotide sequence ID" value="XM_003046422.1"/>
</dbReference>
<dbReference type="HOGENOM" id="CLU_504419_0_0_1"/>
<dbReference type="OrthoDB" id="206201at2759"/>
<evidence type="ECO:0000313" key="7">
    <source>
        <dbReference type="Proteomes" id="UP000005206"/>
    </source>
</evidence>
<protein>
    <submittedName>
        <fullName evidence="6">Uncharacterized protein</fullName>
    </submittedName>
</protein>
<dbReference type="PRINTS" id="PR00723">
    <property type="entry name" value="SUBTILISIN"/>
</dbReference>
<dbReference type="InterPro" id="IPR000209">
    <property type="entry name" value="Peptidase_S8/S53_dom"/>
</dbReference>
<dbReference type="InterPro" id="IPR056002">
    <property type="entry name" value="DUF7580"/>
</dbReference>
<keyword evidence="2" id="KW-0378">Hydrolase</keyword>
<sequence length="540" mass="59938">MQSLRELLGSGMALSSPDIPRYDDREKLLLSYILASSLLYLYPGDWIPMDWSSDRIFFPRHSGSRRSPIFTLPYLSVNLQQGGAPPKVPPVSQYHKHPAILALGIMLLEIATGVRFDPAHGDGTAELDQADRYNEYGSQALRILDDLERQGERHLSRRIPPVLSKVVRSCLILNPSPSMAAEQMSEEGPIRHYILSCIATPLAVALSEGYHVSLDELQDALDMRPMPESPLGVTERSSFQNLTNTAKSGIANPLAVYSPTKPSATGLTHRAQTSDSLSWITKFQRANTHLESLSEGSRSEAIKVAILDTGCNTDDPYFSGAGIDRVDDWGGLWYDCLGLGEAQQDIAKAVLHAVTMWDVDVISMSFGFSDEVKLIKDAIVEAERLKGDKILFFAAASNDGLNEPEMFPAFFESVISARGTKHDGEFIQQYNPKSWGHKSGIQYGTLARDVPYGWPASMPTKSGCSVATPILAAIAAMLISFVDSQESWDAERHAIRTRRGMTAVFNLMARDQNSFDRLYVAPWQLYENRRQPRYLSWQCS</sequence>
<name>C7Z6T7_FUSV7</name>
<feature type="domain" description="Peptidase S8/S53" evidence="4">
    <location>
        <begin position="344"/>
        <end position="497"/>
    </location>
</feature>
<keyword evidence="7" id="KW-1185">Reference proteome</keyword>
<evidence type="ECO:0000259" key="5">
    <source>
        <dbReference type="Pfam" id="PF24476"/>
    </source>
</evidence>
<dbReference type="SUPFAM" id="SSF52743">
    <property type="entry name" value="Subtilisin-like"/>
    <property type="match status" value="1"/>
</dbReference>
<reference evidence="6 7" key="1">
    <citation type="journal article" date="2009" name="PLoS Genet.">
        <title>The genome of Nectria haematococca: contribution of supernumerary chromosomes to gene expansion.</title>
        <authorList>
            <person name="Coleman J.J."/>
            <person name="Rounsley S.D."/>
            <person name="Rodriguez-Carres M."/>
            <person name="Kuo A."/>
            <person name="Wasmann C.C."/>
            <person name="Grimwood J."/>
            <person name="Schmutz J."/>
            <person name="Taga M."/>
            <person name="White G.J."/>
            <person name="Zhou S."/>
            <person name="Schwartz D.C."/>
            <person name="Freitag M."/>
            <person name="Ma L.J."/>
            <person name="Danchin E.G."/>
            <person name="Henrissat B."/>
            <person name="Coutinho P.M."/>
            <person name="Nelson D.R."/>
            <person name="Straney D."/>
            <person name="Napoli C.A."/>
            <person name="Barker B.M."/>
            <person name="Gribskov M."/>
            <person name="Rep M."/>
            <person name="Kroken S."/>
            <person name="Molnar I."/>
            <person name="Rensing C."/>
            <person name="Kennell J.C."/>
            <person name="Zamora J."/>
            <person name="Farman M.L."/>
            <person name="Selker E.U."/>
            <person name="Salamov A."/>
            <person name="Shapiro H."/>
            <person name="Pangilinan J."/>
            <person name="Lindquist E."/>
            <person name="Lamers C."/>
            <person name="Grigoriev I.V."/>
            <person name="Geiser D.M."/>
            <person name="Covert S.F."/>
            <person name="Temporini E."/>
            <person name="Vanetten H.D."/>
        </authorList>
    </citation>
    <scope>NUCLEOTIDE SEQUENCE [LARGE SCALE GENOMIC DNA]</scope>
    <source>
        <strain evidence="7">ATCC MYA-4622 / CBS 123669 / FGSC 9596 / NRRL 45880 / 77-13-4</strain>
    </source>
</reference>
<dbReference type="GO" id="GO:0006508">
    <property type="term" value="P:proteolysis"/>
    <property type="evidence" value="ECO:0007669"/>
    <property type="project" value="UniProtKB-KW"/>
</dbReference>
<dbReference type="KEGG" id="nhe:NECHADRAFT_99144"/>
<dbReference type="Pfam" id="PF00082">
    <property type="entry name" value="Peptidase_S8"/>
    <property type="match status" value="1"/>
</dbReference>